<dbReference type="GO" id="GO:0005886">
    <property type="term" value="C:plasma membrane"/>
    <property type="evidence" value="ECO:0007669"/>
    <property type="project" value="TreeGrafter"/>
</dbReference>
<accession>A0A914M2L6</accession>
<evidence type="ECO:0000256" key="2">
    <source>
        <dbReference type="ARBA" id="ARBA00007193"/>
    </source>
</evidence>
<dbReference type="InterPro" id="IPR001873">
    <property type="entry name" value="ENaC"/>
</dbReference>
<feature type="compositionally biased region" description="Low complexity" evidence="14">
    <location>
        <begin position="96"/>
        <end position="109"/>
    </location>
</feature>
<evidence type="ECO:0000256" key="5">
    <source>
        <dbReference type="ARBA" id="ARBA00022692"/>
    </source>
</evidence>
<evidence type="ECO:0000256" key="10">
    <source>
        <dbReference type="ARBA" id="ARBA00023180"/>
    </source>
</evidence>
<evidence type="ECO:0000256" key="7">
    <source>
        <dbReference type="ARBA" id="ARBA00023053"/>
    </source>
</evidence>
<dbReference type="PANTHER" id="PTHR11690:SF244">
    <property type="entry name" value="DEGENERIN LIKE"/>
    <property type="match status" value="1"/>
</dbReference>
<keyword evidence="10" id="KW-0325">Glycoprotein</keyword>
<dbReference type="AlphaFoldDB" id="A0A914M2L6"/>
<reference evidence="17" key="1">
    <citation type="submission" date="2022-11" db="UniProtKB">
        <authorList>
            <consortium name="WormBaseParasite"/>
        </authorList>
    </citation>
    <scope>IDENTIFICATION</scope>
</reference>
<evidence type="ECO:0000313" key="16">
    <source>
        <dbReference type="Proteomes" id="UP000887563"/>
    </source>
</evidence>
<dbReference type="WBParaSite" id="Minc3s01101g20731">
    <property type="protein sequence ID" value="Minc3s01101g20731"/>
    <property type="gene ID" value="Minc3s01101g20731"/>
</dbReference>
<organism evidence="16 17">
    <name type="scientific">Meloidogyne incognita</name>
    <name type="common">Southern root-knot nematode worm</name>
    <name type="synonym">Oxyuris incognita</name>
    <dbReference type="NCBI Taxonomy" id="6306"/>
    <lineage>
        <taxon>Eukaryota</taxon>
        <taxon>Metazoa</taxon>
        <taxon>Ecdysozoa</taxon>
        <taxon>Nematoda</taxon>
        <taxon>Chromadorea</taxon>
        <taxon>Rhabditida</taxon>
        <taxon>Tylenchina</taxon>
        <taxon>Tylenchomorpha</taxon>
        <taxon>Tylenchoidea</taxon>
        <taxon>Meloidogynidae</taxon>
        <taxon>Meloidogyninae</taxon>
        <taxon>Meloidogyne</taxon>
        <taxon>Meloidogyne incognita group</taxon>
    </lineage>
</organism>
<evidence type="ECO:0000256" key="1">
    <source>
        <dbReference type="ARBA" id="ARBA00004141"/>
    </source>
</evidence>
<keyword evidence="5 13" id="KW-0812">Transmembrane</keyword>
<keyword evidence="12 13" id="KW-0407">Ion channel</keyword>
<keyword evidence="16" id="KW-1185">Reference proteome</keyword>
<evidence type="ECO:0000256" key="12">
    <source>
        <dbReference type="ARBA" id="ARBA00023303"/>
    </source>
</evidence>
<dbReference type="GO" id="GO:0015280">
    <property type="term" value="F:ligand-gated sodium channel activity"/>
    <property type="evidence" value="ECO:0007669"/>
    <property type="project" value="TreeGrafter"/>
</dbReference>
<feature type="transmembrane region" description="Helical" evidence="15">
    <location>
        <begin position="182"/>
        <end position="204"/>
    </location>
</feature>
<keyword evidence="8 13" id="KW-0406">Ion transport</keyword>
<keyword evidence="11 13" id="KW-0739">Sodium transport</keyword>
<evidence type="ECO:0000256" key="9">
    <source>
        <dbReference type="ARBA" id="ARBA00023136"/>
    </source>
</evidence>
<evidence type="ECO:0000256" key="11">
    <source>
        <dbReference type="ARBA" id="ARBA00023201"/>
    </source>
</evidence>
<evidence type="ECO:0000256" key="15">
    <source>
        <dbReference type="SAM" id="Phobius"/>
    </source>
</evidence>
<keyword evidence="7" id="KW-0915">Sodium</keyword>
<evidence type="ECO:0000313" key="17">
    <source>
        <dbReference type="WBParaSite" id="Minc3s01101g20731"/>
    </source>
</evidence>
<feature type="region of interest" description="Disordered" evidence="14">
    <location>
        <begin position="61"/>
        <end position="109"/>
    </location>
</feature>
<keyword evidence="3 13" id="KW-0813">Transport</keyword>
<feature type="region of interest" description="Disordered" evidence="14">
    <location>
        <begin position="1"/>
        <end position="38"/>
    </location>
</feature>
<feature type="compositionally biased region" description="Basic and acidic residues" evidence="14">
    <location>
        <begin position="16"/>
        <end position="28"/>
    </location>
</feature>
<name>A0A914M2L6_MELIC</name>
<sequence length="386" mass="44103">MNGSLSYNKQQQLQKNKKENIKTKENKQQQKQNVLKENSFSSLSSSHCCCFCRRRDKEREKKESSIKLSSSSSLPPPPTNQQTKQQQLPSHFDHPFSSSSSSSSSLSSSSSSFSSSRLSSSISSSFDNSLSTNFSFHHRHRRRGGMRWLKKRPEKAYCRLLRENTTFHGIRDSIATGGWLRALWICIIFLASMAALIGCGFIVWEFNNRPLSVTYSIRENVSLIIPDIIICPFNRFNKTFLNYWNVSDNLAQYLELAFPQASQHPFQYKSYKNLIDKINELEEELNKLLFNIGISFAEFIDKAAINCKAFFVNDKSICDNSKELMSMTGKCFRIKGEEQKIDGNGHPQKLILNLPTKLFNPAPNQMLNNGILVKLAERNKGIDHDI</sequence>
<comment type="subcellular location">
    <subcellularLocation>
        <location evidence="1">Membrane</location>
        <topology evidence="1">Multi-pass membrane protein</topology>
    </subcellularLocation>
</comment>
<protein>
    <submittedName>
        <fullName evidence="17">Uncharacterized protein</fullName>
    </submittedName>
</protein>
<evidence type="ECO:0000256" key="6">
    <source>
        <dbReference type="ARBA" id="ARBA00022989"/>
    </source>
</evidence>
<feature type="compositionally biased region" description="Low complexity" evidence="14">
    <location>
        <begin position="80"/>
        <end position="89"/>
    </location>
</feature>
<feature type="compositionally biased region" description="Low complexity" evidence="14">
    <location>
        <begin position="29"/>
        <end position="38"/>
    </location>
</feature>
<dbReference type="Proteomes" id="UP000887563">
    <property type="component" value="Unplaced"/>
</dbReference>
<comment type="similarity">
    <text evidence="2 13">Belongs to the amiloride-sensitive sodium channel (TC 1.A.6) family.</text>
</comment>
<evidence type="ECO:0000256" key="8">
    <source>
        <dbReference type="ARBA" id="ARBA00023065"/>
    </source>
</evidence>
<evidence type="ECO:0000256" key="4">
    <source>
        <dbReference type="ARBA" id="ARBA00022461"/>
    </source>
</evidence>
<keyword evidence="4 13" id="KW-0894">Sodium channel</keyword>
<evidence type="ECO:0000256" key="13">
    <source>
        <dbReference type="RuleBase" id="RU000679"/>
    </source>
</evidence>
<dbReference type="Pfam" id="PF00858">
    <property type="entry name" value="ASC"/>
    <property type="match status" value="1"/>
</dbReference>
<keyword evidence="9 15" id="KW-0472">Membrane</keyword>
<evidence type="ECO:0000256" key="14">
    <source>
        <dbReference type="SAM" id="MobiDB-lite"/>
    </source>
</evidence>
<evidence type="ECO:0000256" key="3">
    <source>
        <dbReference type="ARBA" id="ARBA00022448"/>
    </source>
</evidence>
<dbReference type="PANTHER" id="PTHR11690">
    <property type="entry name" value="AMILORIDE-SENSITIVE SODIUM CHANNEL-RELATED"/>
    <property type="match status" value="1"/>
</dbReference>
<proteinExistence type="inferred from homology"/>
<keyword evidence="6 15" id="KW-1133">Transmembrane helix</keyword>